<feature type="region of interest" description="Disordered" evidence="1">
    <location>
        <begin position="2538"/>
        <end position="2596"/>
    </location>
</feature>
<dbReference type="GO" id="GO:0005509">
    <property type="term" value="F:calcium ion binding"/>
    <property type="evidence" value="ECO:0007669"/>
    <property type="project" value="InterPro"/>
</dbReference>
<feature type="domain" description="Rib" evidence="2">
    <location>
        <begin position="3151"/>
        <end position="3227"/>
    </location>
</feature>
<feature type="domain" description="Rib" evidence="2">
    <location>
        <begin position="2692"/>
        <end position="2768"/>
    </location>
</feature>
<feature type="compositionally biased region" description="Polar residues" evidence="1">
    <location>
        <begin position="3176"/>
        <end position="3190"/>
    </location>
</feature>
<dbReference type="SUPFAM" id="SSF49313">
    <property type="entry name" value="Cadherin-like"/>
    <property type="match status" value="1"/>
</dbReference>
<feature type="compositionally biased region" description="Polar residues" evidence="1">
    <location>
        <begin position="1777"/>
        <end position="1790"/>
    </location>
</feature>
<feature type="region of interest" description="Disordered" evidence="1">
    <location>
        <begin position="2462"/>
        <end position="2497"/>
    </location>
</feature>
<dbReference type="GO" id="GO:0016020">
    <property type="term" value="C:membrane"/>
    <property type="evidence" value="ECO:0007669"/>
    <property type="project" value="InterPro"/>
</dbReference>
<feature type="region of interest" description="Disordered" evidence="1">
    <location>
        <begin position="1924"/>
        <end position="2040"/>
    </location>
</feature>
<feature type="domain" description="Rib" evidence="2">
    <location>
        <begin position="3229"/>
        <end position="3305"/>
    </location>
</feature>
<feature type="domain" description="Rib" evidence="2">
    <location>
        <begin position="1018"/>
        <end position="1087"/>
    </location>
</feature>
<evidence type="ECO:0000313" key="3">
    <source>
        <dbReference type="EMBL" id="BCJ11120.1"/>
    </source>
</evidence>
<feature type="compositionally biased region" description="Polar residues" evidence="1">
    <location>
        <begin position="2105"/>
        <end position="2131"/>
    </location>
</feature>
<feature type="domain" description="Rib" evidence="2">
    <location>
        <begin position="3076"/>
        <end position="3150"/>
    </location>
</feature>
<name>A0A7G1IWH2_STRMT</name>
<feature type="domain" description="Rib" evidence="2">
    <location>
        <begin position="1547"/>
        <end position="1619"/>
    </location>
</feature>
<dbReference type="Pfam" id="PF08428">
    <property type="entry name" value="Rib"/>
    <property type="match status" value="29"/>
</dbReference>
<feature type="region of interest" description="Disordered" evidence="1">
    <location>
        <begin position="1624"/>
        <end position="1677"/>
    </location>
</feature>
<feature type="domain" description="Rib" evidence="2">
    <location>
        <begin position="2464"/>
        <end position="2538"/>
    </location>
</feature>
<feature type="compositionally biased region" description="Polar residues" evidence="1">
    <location>
        <begin position="1707"/>
        <end position="1717"/>
    </location>
</feature>
<feature type="compositionally biased region" description="Polar residues" evidence="1">
    <location>
        <begin position="2013"/>
        <end position="2023"/>
    </location>
</feature>
<feature type="domain" description="Rib" evidence="2">
    <location>
        <begin position="1699"/>
        <end position="1773"/>
    </location>
</feature>
<feature type="domain" description="Rib" evidence="2">
    <location>
        <begin position="1852"/>
        <end position="1926"/>
    </location>
</feature>
<feature type="compositionally biased region" description="Basic and acidic residues" evidence="1">
    <location>
        <begin position="2790"/>
        <end position="2799"/>
    </location>
</feature>
<accession>A0A7G1IWH2</accession>
<sequence length="3358" mass="361619">MIQNPYLVHADEMVASLNDSTKAKDEDPNSEKVPNDVENHPQVENHVKESDKISENVQEDKSVEKAVENTVKTVNKTALNELIEKIRNTDLQTKTVKSVENLNLSLSRAQAVLDKAGASQDEIDKEVQVLSDSFAQLEEKSNDVDKKEKQADKANDSDEKKKLLTEKIAKVQALVSEINQLAGKISYEFSESESKSLQAFGDLSEEKFTDSEVDGALNEAKILRNKVANRVTRAHSGKRDPRNGKPIDGKGESGFRGIIYTPKENRRDGHLIENGSTAVYYNSDEIWSLIEIKGQRVGNERKFTTYARGKVVEDETPYYIVTVGFTDNSPIKGLKMQVAYWDKKAGVQRVREIEYGKTEINNPITNAAIRGVVGEGGIVQPGRYEVHIASNTRVAPNQLRPYTFTFIIKPQSERNTVKDLSQTYVDDVRHLTETEKTALIEKFKTEHPDVMTPSGHKSDFDHAEISSDGTTMTIHFKDGLSTKTIQTNAQNDVEAKHSSLTTLVGDPHEFYKNPRNLVKSKTNHEVPQTARVTWKTPFDLSQAGTKNAVVTVSYDNGVTKDVTTPYTVLDFIGKQDKSIYQNQSGELGDARNYVTVSNNSAIPGELTVRWKGGSSNVDTSAAGIQHKEIEILRGNSVMKTVTIPVAIVDNINPTITAPDSVLLTRAEGLPSNISIDAQDNARGIGLKDANPIVVENLANPLRYNPSTKRIEISGVIPNNFQRTQATIKAVDKNGNTATKNITFNVQTQTDKYTAVANPQKQTVSYLATPSAEASVSTAGLPTGTRYTWKTTPNTSSPGDKTGVVEVTYPDTSKDTVNVTIAVRKLSDEYTPTGSKITRNQNVPVTNNDLKAAVTINNNGNNKVKSVTPVSSISTANAGTQTIRATVTYLDNTTDPVDIPLEVKDVTAPTIQTPNDRQNWDLIALDRTLPSITVTSVDNNGGTGVKSTTVTGLPDFLVYDNATKTIKFKNGVQEVTKLPVGQDSKTYNATIQVTDNANNPSQRQVTITVKSMTTKYNATPNGQKQTVSYGTTPDAGTSVNKNGLPAGTAYTWTTAPSTITGPGDKAGVVTVTYSDGSKDTVNVTVSVRRLADEYEPTGTKIVKNQNESVTNDELKAAVTISNNGNSKVKSVTPVGTISTAEFGNKTINATVTYFDDTTDSVTIPLEVKDVTKPTIQTPTDRQNWDLIALDRTLPEIKVAATDNPGGSGIKSTTVTGLPNFLTYDEATKTIKFKNGVQEVTKLPEGTDGQTHNITITVTDNANNSNSAQVTITVKSMTTKYDATANSEKQTVSYGDTPDAGTSVNKTNLPAGTTYTWVTTPSTTTGPGEKAGSVTVTYPDGSKDTVNVTVNVRKLSDEYNVTGAEIVVNQDASVSNDDLKAKVTAVDVKGNANGTDKISTVVPKSTLSTTNYGDQIISATVTFKDGTVKDVTIPLKVKDVTKPTISAPGENTNWEMTALDKALPNMEVRAEDNANGSGIKSLSVTGLPDYLEYDKNTNSIKFKAGKQEVEKLPIGTPSQEFSLTIRAEDNAGNISESTAKITISSMSAKNTPEPKVQTVDNGTVPEARNSIGNVDSLPPKTRFEWKNGAPSTTEKGDHPGTVLVTYPDGTSEDVEVVVKVREQKDIFNPTAKEPNQTAKHGSDPSAEGSINTDGLPSGTTYTWVEKPDTNTTPGSKPGKVLITYPDKSTEEVPVTVEVTPQKDDYDPQPNAQTVDNGTVPNAEDSVDKTDLPSGTRVAWKETPVVNTPGSHPSVALVTYPDGTVDEVEVPITVKEQKDTFNPTAKQPNQTAKHGSDPSAEGSINTDGLPSGTTYTWVEKPDTNTTPGSKPGKVLITYPDKSTEEVPVTVEVTPQKDDYDPQPNAQTVDNGTVPNAEDSVDKTDLPSGTRVAWKETPVVNTPGSHPSVALVTYPDGTVDEVEVPITVKEQKDTYTPEAKQPNQTAKHGSDPSAEGSINTDGLPSGTTYTWVEKPDTNTTPGSKPGKVLITYPDKSTEEVPVTVEVTPQKDDYDPQPNAQTVDNGTVPNAEDSVDKTDLPSGTRVAWKETPVVNTPGSHPSVALVTYPDGTVDEVEVPITVKEQKDTFNPTAKEPNQTAKHGSDPSAEGSINTDGLPSGTTYTWVETPDTNTTPGSKPGKVLITYPDKSTEEVTVTVEVTPQKDDYDPQPKAQTVDNGTVPKAEDSVDKTGLPEGTRVTWKETPVVNTPGDHPSVALVTYPDGTIDEVTVPITVKEQKDTFNPTAKDPAPTAKHGSEPSAEGSINTDGLPSGTTYKWVEKPDTNTTPGSKPGKVLITYPDKSTEEVTVTVEVTPQKDDYDPQPKAQTVDNGTVPKAEDSVDKTGLPEGTRVTWKETPVVNTPGDHPSVALVTYPDGTIDEVTVPITVKEQKDTFNPTAKDPAPTAKHGSEPSAEGSINTDNLPKGTTYTWVEKPDTNTTPGSKTGKVLITYPDHSTEEVTVTVEVTPQKDDYDPQPKAQTVDNGTVPKAEDSVDKIDLPSGTTIAWKETPVVNTPGNHPSVALVTYPDGTEDEVTVPITVKEQKETFNPTAKEPGQTVKHGSEPSAEGSINTDGLPKGTTYTWVEKPDTNTTPGNKPGKVLITYPDKSTEEVTVTVEVKPQKDDYDPQPKAQTVDNGTVPKAEDSVDKTGLPEGTRVTWKDTPVVNTPGDHPSVALVTYPDGTVDEVTVPISVKEQKDTFNPTAKEPGQTAKHGSEPSAEGSINTDGLPKGTTYTWVEKPDTNTTPGSKPGKVLITYPDKSTEEVTVTVEVTPQKDDYDPQPKAQTVDNGTVPKAEDSVDKTDLPSGTTIAWKETPVVNTPGNHPSVALVTYPDGTVDEVTVPITVKEQKETFNPTAKQPAPTAKHGSDPSAEGSINTDNLPKGTTYTWVEKPDTNTTPGSKPGKVLITYPDNSTEEVTVTVEVKPQKDDYDPQPNAQTVDNGTVPNAEDSVDKTGLPSGTRVAWKETPVVNTPGSHPSVALVTYPDGTVDEVEVPITVKEQKDTFNPTAKEPNQTAKHGSDPSAEGSINTDGLPSGTTYTWVEKPDTNTTPGSKPGKVLITYPDKSTEEVPVTVEVTPQKDDYDPQPNAQTVDNGTVPNAEDSVDKTDLPSGTRVAWKETPVVNTPGSHPSVALVTYPDGTVDEVEVPITVKEQKDTFNPTAKEPNQTAKHGSDPSAEGSINTDGLPSGTTYTWVEKPDTNTTPGSKPGKVLITYPDKSSEEVPVTVEVTPQKDDYDPQPKQQTVEHAQVPLAKDSIHNVKDLPEGSTFEWKDSKIPDTSKHGEKKGVVTVTYQDRSTEDVEVTITVNPKDFTPVVPKEKVPVKTPDNLTQVEQDKVKENVKKSKSRKRRNCCFRWKCNNH</sequence>
<feature type="region of interest" description="Disordered" evidence="1">
    <location>
        <begin position="2383"/>
        <end position="2443"/>
    </location>
</feature>
<feature type="compositionally biased region" description="Polar residues" evidence="1">
    <location>
        <begin position="3023"/>
        <end position="3037"/>
    </location>
</feature>
<feature type="region of interest" description="Disordered" evidence="1">
    <location>
        <begin position="1698"/>
        <end position="1734"/>
    </location>
</feature>
<feature type="compositionally biased region" description="Basic and acidic residues" evidence="1">
    <location>
        <begin position="21"/>
        <end position="44"/>
    </location>
</feature>
<feature type="domain" description="Rib" evidence="2">
    <location>
        <begin position="2233"/>
        <end position="2309"/>
    </location>
</feature>
<feature type="domain" description="Rib" evidence="2">
    <location>
        <begin position="1621"/>
        <end position="1697"/>
    </location>
</feature>
<feature type="compositionally biased region" description="Polar residues" evidence="1">
    <location>
        <begin position="1952"/>
        <end position="1966"/>
    </location>
</feature>
<feature type="domain" description="Rib" evidence="2">
    <location>
        <begin position="1284"/>
        <end position="1351"/>
    </location>
</feature>
<feature type="domain" description="Rib" evidence="2">
    <location>
        <begin position="1774"/>
        <end position="1850"/>
    </location>
</feature>
<feature type="region of interest" description="Disordered" evidence="1">
    <location>
        <begin position="139"/>
        <end position="160"/>
    </location>
</feature>
<dbReference type="InterPro" id="IPR012706">
    <property type="entry name" value="Rib_alpha_Esp_rpt"/>
</dbReference>
<feature type="compositionally biased region" description="Polar residues" evidence="1">
    <location>
        <begin position="1799"/>
        <end position="1813"/>
    </location>
</feature>
<feature type="region of interest" description="Disordered" evidence="1">
    <location>
        <begin position="3314"/>
        <end position="3345"/>
    </location>
</feature>
<feature type="domain" description="Rib" evidence="2">
    <location>
        <begin position="748"/>
        <end position="823"/>
    </location>
</feature>
<feature type="region of interest" description="Disordered" evidence="1">
    <location>
        <begin position="2923"/>
        <end position="2956"/>
    </location>
</feature>
<organism evidence="3 4">
    <name type="scientific">Streptococcus mitis</name>
    <dbReference type="NCBI Taxonomy" id="28037"/>
    <lineage>
        <taxon>Bacteria</taxon>
        <taxon>Bacillati</taxon>
        <taxon>Bacillota</taxon>
        <taxon>Bacilli</taxon>
        <taxon>Lactobacillales</taxon>
        <taxon>Streptococcaceae</taxon>
        <taxon>Streptococcus</taxon>
        <taxon>Streptococcus mitis group</taxon>
    </lineage>
</organism>
<feature type="compositionally biased region" description="Polar residues" evidence="1">
    <location>
        <begin position="1860"/>
        <end position="1870"/>
    </location>
</feature>
<feature type="domain" description="Rib" evidence="2">
    <location>
        <begin position="2998"/>
        <end position="3074"/>
    </location>
</feature>
<feature type="compositionally biased region" description="Polar residues" evidence="1">
    <location>
        <begin position="3001"/>
        <end position="3014"/>
    </location>
</feature>
<feature type="region of interest" description="Disordered" evidence="1">
    <location>
        <begin position="1771"/>
        <end position="1910"/>
    </location>
</feature>
<feature type="compositionally biased region" description="Polar residues" evidence="1">
    <location>
        <begin position="2083"/>
        <end position="2096"/>
    </location>
</feature>
<feature type="compositionally biased region" description="Basic and acidic residues" evidence="1">
    <location>
        <begin position="237"/>
        <end position="251"/>
    </location>
</feature>
<evidence type="ECO:0000259" key="2">
    <source>
        <dbReference type="Pfam" id="PF08428"/>
    </source>
</evidence>
<dbReference type="Gene3D" id="2.60.40.10">
    <property type="entry name" value="Immunoglobulins"/>
    <property type="match status" value="3"/>
</dbReference>
<feature type="region of interest" description="Disordered" evidence="1">
    <location>
        <begin position="232"/>
        <end position="251"/>
    </location>
</feature>
<feature type="domain" description="Rib" evidence="2">
    <location>
        <begin position="1927"/>
        <end position="2003"/>
    </location>
</feature>
<feature type="region of interest" description="Disordered" evidence="1">
    <location>
        <begin position="2230"/>
        <end position="2295"/>
    </location>
</feature>
<feature type="domain" description="Rib" evidence="2">
    <location>
        <begin position="2770"/>
        <end position="2844"/>
    </location>
</feature>
<dbReference type="InterPro" id="IPR015919">
    <property type="entry name" value="Cadherin-like_sf"/>
</dbReference>
<feature type="compositionally biased region" description="Polar residues" evidence="1">
    <location>
        <begin position="2870"/>
        <end position="2884"/>
    </location>
</feature>
<feature type="region of interest" description="Disordered" evidence="1">
    <location>
        <begin position="2615"/>
        <end position="2669"/>
    </location>
</feature>
<feature type="region of interest" description="Disordered" evidence="1">
    <location>
        <begin position="2999"/>
        <end position="3111"/>
    </location>
</feature>
<feature type="domain" description="Rib" evidence="2">
    <location>
        <begin position="827"/>
        <end position="904"/>
    </location>
</feature>
<feature type="region of interest" description="Disordered" evidence="1">
    <location>
        <begin position="2689"/>
        <end position="2751"/>
    </location>
</feature>
<feature type="domain" description="Rib" evidence="2">
    <location>
        <begin position="2539"/>
        <end position="2615"/>
    </location>
</feature>
<feature type="compositionally biased region" description="Polar residues" evidence="1">
    <location>
        <begin position="3154"/>
        <end position="3167"/>
    </location>
</feature>
<feature type="compositionally biased region" description="Polar residues" evidence="1">
    <location>
        <begin position="2258"/>
        <end position="2270"/>
    </location>
</feature>
<feature type="compositionally biased region" description="Basic and acidic residues" evidence="1">
    <location>
        <begin position="2484"/>
        <end position="2493"/>
    </location>
</feature>
<feature type="compositionally biased region" description="Polar residues" evidence="1">
    <location>
        <begin position="2931"/>
        <end position="2941"/>
    </location>
</feature>
<protein>
    <recommendedName>
        <fullName evidence="2">Rib domain-containing protein</fullName>
    </recommendedName>
</protein>
<feature type="region of interest" description="Disordered" evidence="1">
    <location>
        <begin position="2766"/>
        <end position="2816"/>
    </location>
</feature>
<dbReference type="EMBL" id="AP023349">
    <property type="protein sequence ID" value="BCJ11120.1"/>
    <property type="molecule type" value="Genomic_DNA"/>
</dbReference>
<feature type="compositionally biased region" description="Basic and acidic residues" evidence="1">
    <location>
        <begin position="3330"/>
        <end position="3339"/>
    </location>
</feature>
<reference evidence="4" key="1">
    <citation type="submission" date="2020-08" db="EMBL/GenBank/DDBJ databases">
        <title>Complete genome sequence of Streptococcus mitis strain Nm-65.</title>
        <authorList>
            <person name="Tabata A."/>
            <person name="Ohkuni H."/>
            <person name="Nagamune H."/>
        </authorList>
    </citation>
    <scope>NUCLEOTIDE SEQUENCE [LARGE SCALE GENOMIC DNA]</scope>
    <source>
        <strain evidence="4">Nm-65</strain>
    </source>
</reference>
<dbReference type="Proteomes" id="UP000516106">
    <property type="component" value="Chromosome"/>
</dbReference>
<feature type="domain" description="Rib" evidence="2">
    <location>
        <begin position="2080"/>
        <end position="2156"/>
    </location>
</feature>
<feature type="region of interest" description="Disordered" evidence="1">
    <location>
        <begin position="2155"/>
        <end position="2210"/>
    </location>
</feature>
<feature type="domain" description="Rib" evidence="2">
    <location>
        <begin position="2617"/>
        <end position="2691"/>
    </location>
</feature>
<feature type="domain" description="Rib" evidence="2">
    <location>
        <begin position="2158"/>
        <end position="2232"/>
    </location>
</feature>
<dbReference type="InterPro" id="IPR059115">
    <property type="entry name" value="Rib"/>
</dbReference>
<proteinExistence type="predicted"/>
<feature type="region of interest" description="Disordered" evidence="1">
    <location>
        <begin position="2307"/>
        <end position="2367"/>
    </location>
</feature>
<feature type="region of interest" description="Disordered" evidence="1">
    <location>
        <begin position="3256"/>
        <end position="3280"/>
    </location>
</feature>
<feature type="region of interest" description="Disordered" evidence="1">
    <location>
        <begin position="1016"/>
        <end position="1039"/>
    </location>
</feature>
<feature type="compositionally biased region" description="Polar residues" evidence="1">
    <location>
        <begin position="2411"/>
        <end position="2425"/>
    </location>
</feature>
<dbReference type="Gene3D" id="1.20.1270.90">
    <property type="entry name" value="AF1782-like"/>
    <property type="match status" value="1"/>
</dbReference>
<feature type="region of interest" description="Disordered" evidence="1">
    <location>
        <begin position="3148"/>
        <end position="3242"/>
    </location>
</feature>
<feature type="region of interest" description="Disordered" evidence="1">
    <location>
        <begin position="2077"/>
        <end position="2137"/>
    </location>
</feature>
<feature type="compositionally biased region" description="Polar residues" evidence="1">
    <location>
        <begin position="1646"/>
        <end position="1660"/>
    </location>
</feature>
<feature type="region of interest" description="Disordered" evidence="1">
    <location>
        <begin position="2847"/>
        <end position="2901"/>
    </location>
</feature>
<dbReference type="Gene3D" id="3.10.20.890">
    <property type="match status" value="2"/>
</dbReference>
<feature type="compositionally biased region" description="Polar residues" evidence="1">
    <location>
        <begin position="3084"/>
        <end position="3094"/>
    </location>
</feature>
<feature type="domain" description="Rib" evidence="2">
    <location>
        <begin position="2923"/>
        <end position="2997"/>
    </location>
</feature>
<feature type="domain" description="Rib" evidence="2">
    <location>
        <begin position="2386"/>
        <end position="2462"/>
    </location>
</feature>
<feature type="domain" description="Rib" evidence="2">
    <location>
        <begin position="2311"/>
        <end position="2385"/>
    </location>
</feature>
<gene>
    <name evidence="3" type="ORF">SMNM65_15520</name>
</gene>
<evidence type="ECO:0000313" key="4">
    <source>
        <dbReference type="Proteomes" id="UP000516106"/>
    </source>
</evidence>
<dbReference type="InterPro" id="IPR013783">
    <property type="entry name" value="Ig-like_fold"/>
</dbReference>
<feature type="domain" description="Rib" evidence="2">
    <location>
        <begin position="1090"/>
        <end position="1168"/>
    </location>
</feature>
<feature type="domain" description="Rib" evidence="2">
    <location>
        <begin position="500"/>
        <end position="569"/>
    </location>
</feature>
<dbReference type="NCBIfam" id="TIGR02331">
    <property type="entry name" value="rib_alpha"/>
    <property type="match status" value="26"/>
</dbReference>
<feature type="domain" description="Rib" evidence="2">
    <location>
        <begin position="2845"/>
        <end position="2921"/>
    </location>
</feature>
<feature type="domain" description="Rib" evidence="2">
    <location>
        <begin position="2005"/>
        <end position="2079"/>
    </location>
</feature>
<feature type="region of interest" description="Disordered" evidence="1">
    <location>
        <begin position="19"/>
        <end position="44"/>
    </location>
</feature>
<evidence type="ECO:0000256" key="1">
    <source>
        <dbReference type="SAM" id="MobiDB-lite"/>
    </source>
</evidence>